<accession>A0A7G6E629</accession>
<dbReference type="PANTHER" id="PTHR43316">
    <property type="entry name" value="HYDROLASE, HALOACID DELAHOGENASE-RELATED"/>
    <property type="match status" value="1"/>
</dbReference>
<keyword evidence="1 2" id="KW-0378">Hydrolase</keyword>
<evidence type="ECO:0000256" key="1">
    <source>
        <dbReference type="ARBA" id="ARBA00022801"/>
    </source>
</evidence>
<evidence type="ECO:0000313" key="2">
    <source>
        <dbReference type="EMBL" id="QNB47533.1"/>
    </source>
</evidence>
<reference evidence="2 3" key="1">
    <citation type="journal article" date="2019" name="Front. Microbiol.">
        <title>Thermoanaerosceptrum fracticalcis gen. nov. sp. nov., a Novel Fumarate-Fermenting Microorganism From a Deep Fractured Carbonate Aquifer of the US Great Basin.</title>
        <authorList>
            <person name="Hamilton-Brehm S.D."/>
            <person name="Stewart L.E."/>
            <person name="Zavarin M."/>
            <person name="Caldwell M."/>
            <person name="Lawson P.A."/>
            <person name="Onstott T.C."/>
            <person name="Grzymski J."/>
            <person name="Neveux I."/>
            <person name="Lollar B.S."/>
            <person name="Russell C.E."/>
            <person name="Moser D.P."/>
        </authorList>
    </citation>
    <scope>NUCLEOTIDE SEQUENCE [LARGE SCALE GENOMIC DNA]</scope>
    <source>
        <strain evidence="2 3">DRI-13</strain>
    </source>
</reference>
<dbReference type="AlphaFoldDB" id="A0A7G6E629"/>
<dbReference type="SFLD" id="SFLDS00003">
    <property type="entry name" value="Haloacid_Dehalogenase"/>
    <property type="match status" value="1"/>
</dbReference>
<dbReference type="Gene3D" id="3.40.50.1000">
    <property type="entry name" value="HAD superfamily/HAD-like"/>
    <property type="match status" value="1"/>
</dbReference>
<dbReference type="SUPFAM" id="SSF56784">
    <property type="entry name" value="HAD-like"/>
    <property type="match status" value="1"/>
</dbReference>
<keyword evidence="3" id="KW-1185">Reference proteome</keyword>
<gene>
    <name evidence="2" type="ORF">BR63_15340</name>
</gene>
<protein>
    <submittedName>
        <fullName evidence="2">HAD hydrolase-like protein</fullName>
    </submittedName>
</protein>
<dbReference type="InterPro" id="IPR023214">
    <property type="entry name" value="HAD_sf"/>
</dbReference>
<dbReference type="KEGG" id="tfr:BR63_15340"/>
<dbReference type="Proteomes" id="UP000515847">
    <property type="component" value="Chromosome"/>
</dbReference>
<proteinExistence type="predicted"/>
<dbReference type="SFLD" id="SFLDG01129">
    <property type="entry name" value="C1.5:_HAD__Beta-PGM__Phosphata"/>
    <property type="match status" value="1"/>
</dbReference>
<dbReference type="Pfam" id="PF00702">
    <property type="entry name" value="Hydrolase"/>
    <property type="match status" value="1"/>
</dbReference>
<name>A0A7G6E629_THEFR</name>
<dbReference type="InterPro" id="IPR051540">
    <property type="entry name" value="S-2-haloacid_dehalogenase"/>
</dbReference>
<dbReference type="GO" id="GO:0016787">
    <property type="term" value="F:hydrolase activity"/>
    <property type="evidence" value="ECO:0007669"/>
    <property type="project" value="UniProtKB-KW"/>
</dbReference>
<dbReference type="EMBL" id="CP045798">
    <property type="protein sequence ID" value="QNB47533.1"/>
    <property type="molecule type" value="Genomic_DNA"/>
</dbReference>
<sequence>MIKGVTKPLFIVYTKLESEQATCKGMCICVRKTILFDLDGTLLPLNIDLFIEKYINAISKFCAPLVEPRAFTRALWFSTDKMLQNEGHGTNEEIFMQHFLAQLKKNKEEVYPLLEKFYTQEFGKLQKYIEPSALAQSIVQKVVDRGWDIVLATNPVFPRLAIEERMRWAKIDGLPWRYITTYENSRSSKPSLRYYEEIIDKLQLDPAQCWMVGNDMEEDIVAGKLGFRTYLVTDFLIDKGKGGQVPDYQGSLQDFWVFVENDTLN</sequence>
<organism evidence="2 3">
    <name type="scientific">Thermanaerosceptrum fracticalcis</name>
    <dbReference type="NCBI Taxonomy" id="1712410"/>
    <lineage>
        <taxon>Bacteria</taxon>
        <taxon>Bacillati</taxon>
        <taxon>Bacillota</taxon>
        <taxon>Clostridia</taxon>
        <taxon>Eubacteriales</taxon>
        <taxon>Peptococcaceae</taxon>
        <taxon>Thermanaerosceptrum</taxon>
    </lineage>
</organism>
<dbReference type="PANTHER" id="PTHR43316:SF3">
    <property type="entry name" value="HALOACID DEHALOGENASE, TYPE II (AFU_ORTHOLOGUE AFUA_2G07750)-RELATED"/>
    <property type="match status" value="1"/>
</dbReference>
<dbReference type="InterPro" id="IPR036412">
    <property type="entry name" value="HAD-like_sf"/>
</dbReference>
<evidence type="ECO:0000313" key="3">
    <source>
        <dbReference type="Proteomes" id="UP000515847"/>
    </source>
</evidence>